<reference evidence="6" key="1">
    <citation type="submission" date="2007-10" db="EMBL/GenBank/DDBJ databases">
        <title>Transcriptome analysis of the venom gland of the Chinese wolf spider Lycosa Singoriensis.</title>
        <authorList>
            <person name="Zhang Y."/>
            <person name="Liang S."/>
        </authorList>
    </citation>
    <scope>NUCLEOTIDE SEQUENCE</scope>
    <source>
        <tissue evidence="6">Venom gland</tissue>
    </source>
</reference>
<dbReference type="PANTHER" id="PTHR13385:SF0">
    <property type="entry name" value="UBIQUITIN-LIKE PROTEIN ATG12"/>
    <property type="match status" value="1"/>
</dbReference>
<keyword evidence="1 4" id="KW-1017">Isopeptide bond</keyword>
<evidence type="ECO:0000256" key="3">
    <source>
        <dbReference type="ARBA" id="ARBA00023006"/>
    </source>
</evidence>
<evidence type="ECO:0000256" key="5">
    <source>
        <dbReference type="SAM" id="MobiDB-lite"/>
    </source>
</evidence>
<proteinExistence type="evidence at transcript level"/>
<feature type="compositionally biased region" description="Basic and acidic residues" evidence="5">
    <location>
        <begin position="1"/>
        <end position="18"/>
    </location>
</feature>
<sequence length="133" mass="14792">MAGVVDHDTAGVIKKELEDVAESPEQTEVQDSPQNQSEANGSQKQTKVTLWLKPTGNAPILKNKKWTVEKKQTIAMIMVFLKKYMNLEPSASMFLYVNQSFAPSPDIEVGSIYDCFNINGKLVLHYSTSPAWG</sequence>
<dbReference type="SUPFAM" id="SSF54236">
    <property type="entry name" value="Ubiquitin-like"/>
    <property type="match status" value="1"/>
</dbReference>
<keyword evidence="2 4" id="KW-0833">Ubl conjugation pathway</keyword>
<dbReference type="PANTHER" id="PTHR13385">
    <property type="entry name" value="AUTOPHAGY PROTEIN 12"/>
    <property type="match status" value="1"/>
</dbReference>
<dbReference type="GO" id="GO:0000422">
    <property type="term" value="P:autophagy of mitochondrion"/>
    <property type="evidence" value="ECO:0007669"/>
    <property type="project" value="TreeGrafter"/>
</dbReference>
<dbReference type="CDD" id="cd01612">
    <property type="entry name" value="Ubl_ATG12"/>
    <property type="match status" value="1"/>
</dbReference>
<dbReference type="FunFam" id="3.10.20.90:FF:000150">
    <property type="entry name" value="Ubiquitin-like protein ATG12"/>
    <property type="match status" value="1"/>
</dbReference>
<dbReference type="GO" id="GO:0034727">
    <property type="term" value="P:piecemeal microautophagy of the nucleus"/>
    <property type="evidence" value="ECO:0007669"/>
    <property type="project" value="TreeGrafter"/>
</dbReference>
<accession>A9QQ60</accession>
<dbReference type="InterPro" id="IPR029071">
    <property type="entry name" value="Ubiquitin-like_domsf"/>
</dbReference>
<dbReference type="AlphaFoldDB" id="A9QQ60"/>
<dbReference type="GO" id="GO:0019776">
    <property type="term" value="F:Atg8-family ligase activity"/>
    <property type="evidence" value="ECO:0007669"/>
    <property type="project" value="TreeGrafter"/>
</dbReference>
<comment type="function">
    <text evidence="4">Ubiquitin-like protein involved in autophagic vesicle formation.</text>
</comment>
<dbReference type="GO" id="GO:0034045">
    <property type="term" value="C:phagophore assembly site membrane"/>
    <property type="evidence" value="ECO:0007669"/>
    <property type="project" value="TreeGrafter"/>
</dbReference>
<evidence type="ECO:0000313" key="6">
    <source>
        <dbReference type="EMBL" id="ABX75445.1"/>
    </source>
</evidence>
<dbReference type="GO" id="GO:0061723">
    <property type="term" value="P:glycophagy"/>
    <property type="evidence" value="ECO:0007669"/>
    <property type="project" value="TreeGrafter"/>
</dbReference>
<organism evidence="6">
    <name type="scientific">Lycosa singoriensis</name>
    <name type="common">Wolf spider</name>
    <name type="synonym">Aranea singoriensis</name>
    <dbReference type="NCBI Taxonomy" id="434756"/>
    <lineage>
        <taxon>Eukaryota</taxon>
        <taxon>Metazoa</taxon>
        <taxon>Ecdysozoa</taxon>
        <taxon>Arthropoda</taxon>
        <taxon>Chelicerata</taxon>
        <taxon>Arachnida</taxon>
        <taxon>Araneae</taxon>
        <taxon>Araneomorphae</taxon>
        <taxon>Entelegynae</taxon>
        <taxon>Lycosoidea</taxon>
        <taxon>Lycosidae</taxon>
        <taxon>Lycosa</taxon>
    </lineage>
</organism>
<dbReference type="EMBL" id="EU247146">
    <property type="protein sequence ID" value="ABX75445.1"/>
    <property type="molecule type" value="mRNA"/>
</dbReference>
<comment type="subunit">
    <text evidence="4">Forms a conjugate with ATG5.</text>
</comment>
<dbReference type="GO" id="GO:0034274">
    <property type="term" value="C:Atg12-Atg5-Atg16 complex"/>
    <property type="evidence" value="ECO:0007669"/>
    <property type="project" value="TreeGrafter"/>
</dbReference>
<dbReference type="Pfam" id="PF04110">
    <property type="entry name" value="APG12"/>
    <property type="match status" value="1"/>
</dbReference>
<name>A9QQ60_LYCSI</name>
<feature type="compositionally biased region" description="Polar residues" evidence="5">
    <location>
        <begin position="24"/>
        <end position="47"/>
    </location>
</feature>
<feature type="region of interest" description="Disordered" evidence="5">
    <location>
        <begin position="1"/>
        <end position="47"/>
    </location>
</feature>
<dbReference type="GO" id="GO:0000045">
    <property type="term" value="P:autophagosome assembly"/>
    <property type="evidence" value="ECO:0007669"/>
    <property type="project" value="InterPro"/>
</dbReference>
<evidence type="ECO:0000256" key="4">
    <source>
        <dbReference type="RuleBase" id="RU361201"/>
    </source>
</evidence>
<protein>
    <recommendedName>
        <fullName evidence="4">Ubiquitin-like protein ATG12</fullName>
    </recommendedName>
</protein>
<keyword evidence="3 4" id="KW-0072">Autophagy</keyword>
<dbReference type="Gene3D" id="3.10.20.90">
    <property type="entry name" value="Phosphatidylinositol 3-kinase Catalytic Subunit, Chain A, domain 1"/>
    <property type="match status" value="1"/>
</dbReference>
<dbReference type="GO" id="GO:0097352">
    <property type="term" value="P:autophagosome maturation"/>
    <property type="evidence" value="ECO:0007669"/>
    <property type="project" value="TreeGrafter"/>
</dbReference>
<comment type="similarity">
    <text evidence="4">Belongs to the ATG12 family.</text>
</comment>
<evidence type="ECO:0000256" key="1">
    <source>
        <dbReference type="ARBA" id="ARBA00022499"/>
    </source>
</evidence>
<evidence type="ECO:0000256" key="2">
    <source>
        <dbReference type="ARBA" id="ARBA00022786"/>
    </source>
</evidence>
<dbReference type="GO" id="GO:0000421">
    <property type="term" value="C:autophagosome membrane"/>
    <property type="evidence" value="ECO:0007669"/>
    <property type="project" value="TreeGrafter"/>
</dbReference>
<dbReference type="InterPro" id="IPR007242">
    <property type="entry name" value="Atg12"/>
</dbReference>